<evidence type="ECO:0000313" key="6">
    <source>
        <dbReference type="RefSeq" id="XP_010493377.1"/>
    </source>
</evidence>
<feature type="compositionally biased region" description="Basic and acidic residues" evidence="1">
    <location>
        <begin position="397"/>
        <end position="418"/>
    </location>
</feature>
<reference evidence="5" key="1">
    <citation type="journal article" date="2014" name="Nat. Commun.">
        <title>The emerging biofuel crop Camelina sativa retains a highly undifferentiated hexaploid genome structure.</title>
        <authorList>
            <person name="Kagale S."/>
            <person name="Koh C."/>
            <person name="Nixon J."/>
            <person name="Bollina V."/>
            <person name="Clarke W.E."/>
            <person name="Tuteja R."/>
            <person name="Spillane C."/>
            <person name="Robinson S.J."/>
            <person name="Links M.G."/>
            <person name="Clarke C."/>
            <person name="Higgins E.E."/>
            <person name="Huebert T."/>
            <person name="Sharpe A.G."/>
            <person name="Parkin I.A."/>
        </authorList>
    </citation>
    <scope>NUCLEOTIDE SEQUENCE [LARGE SCALE GENOMIC DNA]</scope>
    <source>
        <strain evidence="5">cv. DH55</strain>
    </source>
</reference>
<gene>
    <name evidence="6" type="primary">LOC104770620</name>
</gene>
<dbReference type="InterPro" id="IPR040256">
    <property type="entry name" value="At4g02000-like"/>
</dbReference>
<dbReference type="Pfam" id="PF14392">
    <property type="entry name" value="zf-CCHC_4"/>
    <property type="match status" value="1"/>
</dbReference>
<dbReference type="GeneID" id="104770620"/>
<evidence type="ECO:0000313" key="5">
    <source>
        <dbReference type="Proteomes" id="UP000694864"/>
    </source>
</evidence>
<feature type="transmembrane region" description="Helical" evidence="2">
    <location>
        <begin position="62"/>
        <end position="87"/>
    </location>
</feature>
<sequence length="545" mass="61771">MVLMVDFCGFSYDVCVDYELSRDSRFSDLWRVSAKIFITTQRQDWYLWFSGFVQRLCAVERALILALISLWFDSLWWFFFITGRLFLCWDMQIRGLMVRFGVMIWRMGLAVEYKYEPRVRQQHHLNCVLLSFFDLLQFVFFFFETSVVLFVTMSQSLMLGQSSSAKGVIPSVVKHKVKVPFFDKALIEGYAKTVVGRCLNPRAQDMKALLVMFPRIWHLEGKVVGADLGMGKFQFDFDDKTDMVEVLKLAPFHFDHWMASMVRWCPNVDSSYPSSLTFWVRVMGVPFQFWAAPTFKSIGEALGTVLDVDIDGGRVQVTVNGLKCLSFETEVEFFNGEETTVSLRYERLFGYCRKCFSMCHDEDHCPLLEEPTQEPTVLPRDDADRRYQSYKGAVKSEGYKGSKADGKRPLEGRVDKGSKGKPVFPVGGPVTKQRRYQTYDHRHLGEAARRSAVHSETKAEVTVPVGEDIAGDSRPAKVVRKALFQDEDPKVAVVAAETDASGALVNVGESQHEVPAPSVSVGDLVVPLGQETVVDRSQECCLGCG</sequence>
<feature type="transmembrane region" description="Helical" evidence="2">
    <location>
        <begin position="125"/>
        <end position="151"/>
    </location>
</feature>
<dbReference type="Pfam" id="PF14111">
    <property type="entry name" value="DUF4283"/>
    <property type="match status" value="1"/>
</dbReference>
<evidence type="ECO:0000256" key="1">
    <source>
        <dbReference type="SAM" id="MobiDB-lite"/>
    </source>
</evidence>
<dbReference type="RefSeq" id="XP_010493377.1">
    <property type="nucleotide sequence ID" value="XM_010495075.2"/>
</dbReference>
<name>A0ABM0XZV8_CAMSA</name>
<evidence type="ECO:0000259" key="3">
    <source>
        <dbReference type="Pfam" id="PF14111"/>
    </source>
</evidence>
<proteinExistence type="predicted"/>
<dbReference type="PANTHER" id="PTHR31286:SF178">
    <property type="entry name" value="DUF4283 DOMAIN-CONTAINING PROTEIN"/>
    <property type="match status" value="1"/>
</dbReference>
<feature type="domain" description="Zinc knuckle CX2CX4HX4C" evidence="4">
    <location>
        <begin position="325"/>
        <end position="366"/>
    </location>
</feature>
<dbReference type="InterPro" id="IPR025558">
    <property type="entry name" value="DUF4283"/>
</dbReference>
<keyword evidence="2" id="KW-0812">Transmembrane</keyword>
<organism evidence="5 6">
    <name type="scientific">Camelina sativa</name>
    <name type="common">False flax</name>
    <name type="synonym">Myagrum sativum</name>
    <dbReference type="NCBI Taxonomy" id="90675"/>
    <lineage>
        <taxon>Eukaryota</taxon>
        <taxon>Viridiplantae</taxon>
        <taxon>Streptophyta</taxon>
        <taxon>Embryophyta</taxon>
        <taxon>Tracheophyta</taxon>
        <taxon>Spermatophyta</taxon>
        <taxon>Magnoliopsida</taxon>
        <taxon>eudicotyledons</taxon>
        <taxon>Gunneridae</taxon>
        <taxon>Pentapetalae</taxon>
        <taxon>rosids</taxon>
        <taxon>malvids</taxon>
        <taxon>Brassicales</taxon>
        <taxon>Brassicaceae</taxon>
        <taxon>Camelineae</taxon>
        <taxon>Camelina</taxon>
    </lineage>
</organism>
<dbReference type="InterPro" id="IPR025836">
    <property type="entry name" value="Zn_knuckle_CX2CX4HX4C"/>
</dbReference>
<keyword evidence="5" id="KW-1185">Reference proteome</keyword>
<keyword evidence="2" id="KW-1133">Transmembrane helix</keyword>
<feature type="domain" description="DUF4283" evidence="3">
    <location>
        <begin position="192"/>
        <end position="269"/>
    </location>
</feature>
<evidence type="ECO:0000259" key="4">
    <source>
        <dbReference type="Pfam" id="PF14392"/>
    </source>
</evidence>
<feature type="region of interest" description="Disordered" evidence="1">
    <location>
        <begin position="396"/>
        <end position="430"/>
    </location>
</feature>
<protein>
    <submittedName>
        <fullName evidence="6">Uncharacterized protein LOC104770620</fullName>
    </submittedName>
</protein>
<dbReference type="Proteomes" id="UP000694864">
    <property type="component" value="Chromosome 20"/>
</dbReference>
<evidence type="ECO:0000256" key="2">
    <source>
        <dbReference type="SAM" id="Phobius"/>
    </source>
</evidence>
<keyword evidence="2" id="KW-0472">Membrane</keyword>
<dbReference type="PANTHER" id="PTHR31286">
    <property type="entry name" value="GLYCINE-RICH CELL WALL STRUCTURAL PROTEIN 1.8-LIKE"/>
    <property type="match status" value="1"/>
</dbReference>
<accession>A0ABM0XZV8</accession>
<reference evidence="6" key="2">
    <citation type="submission" date="2025-08" db="UniProtKB">
        <authorList>
            <consortium name="RefSeq"/>
        </authorList>
    </citation>
    <scope>IDENTIFICATION</scope>
    <source>
        <tissue evidence="6">Leaf</tissue>
    </source>
</reference>